<evidence type="ECO:0000256" key="5">
    <source>
        <dbReference type="ARBA" id="ARBA00023012"/>
    </source>
</evidence>
<evidence type="ECO:0000256" key="4">
    <source>
        <dbReference type="ARBA" id="ARBA00022777"/>
    </source>
</evidence>
<dbReference type="InterPro" id="IPR003594">
    <property type="entry name" value="HATPase_dom"/>
</dbReference>
<evidence type="ECO:0000256" key="6">
    <source>
        <dbReference type="SAM" id="Coils"/>
    </source>
</evidence>
<keyword evidence="4" id="KW-0418">Kinase</keyword>
<comment type="caution">
    <text evidence="9">The sequence shown here is derived from an EMBL/GenBank/DDBJ whole genome shotgun (WGS) entry which is preliminary data.</text>
</comment>
<dbReference type="PANTHER" id="PTHR24421">
    <property type="entry name" value="NITRATE/NITRITE SENSOR PROTEIN NARX-RELATED"/>
    <property type="match status" value="1"/>
</dbReference>
<dbReference type="STRING" id="33978.A6M13_03925"/>
<dbReference type="RefSeq" id="WP_066546098.1">
    <property type="nucleotide sequence ID" value="NZ_MASJ01000023.1"/>
</dbReference>
<gene>
    <name evidence="9" type="ORF">A6M13_03925</name>
</gene>
<accession>A0A1C0YC67</accession>
<reference evidence="9 10" key="1">
    <citation type="submission" date="2016-07" db="EMBL/GenBank/DDBJ databases">
        <title>Caryophanon tenue genome sequencing.</title>
        <authorList>
            <person name="Verma A."/>
            <person name="Pal Y."/>
            <person name="Krishnamurthi S."/>
        </authorList>
    </citation>
    <scope>NUCLEOTIDE SEQUENCE [LARGE SCALE GENOMIC DNA]</scope>
    <source>
        <strain evidence="9 10">DSM 14152</strain>
    </source>
</reference>
<name>A0A1C0YC67_9BACL</name>
<keyword evidence="5" id="KW-0902">Two-component regulatory system</keyword>
<evidence type="ECO:0000256" key="3">
    <source>
        <dbReference type="ARBA" id="ARBA00022679"/>
    </source>
</evidence>
<evidence type="ECO:0000259" key="7">
    <source>
        <dbReference type="Pfam" id="PF02518"/>
    </source>
</evidence>
<dbReference type="Pfam" id="PF02518">
    <property type="entry name" value="HATPase_c"/>
    <property type="match status" value="1"/>
</dbReference>
<dbReference type="SUPFAM" id="SSF55874">
    <property type="entry name" value="ATPase domain of HSP90 chaperone/DNA topoisomerase II/histidine kinase"/>
    <property type="match status" value="1"/>
</dbReference>
<dbReference type="GO" id="GO:0046983">
    <property type="term" value="F:protein dimerization activity"/>
    <property type="evidence" value="ECO:0007669"/>
    <property type="project" value="InterPro"/>
</dbReference>
<dbReference type="GO" id="GO:0000155">
    <property type="term" value="F:phosphorelay sensor kinase activity"/>
    <property type="evidence" value="ECO:0007669"/>
    <property type="project" value="InterPro"/>
</dbReference>
<evidence type="ECO:0000256" key="1">
    <source>
        <dbReference type="ARBA" id="ARBA00000085"/>
    </source>
</evidence>
<keyword evidence="6" id="KW-0175">Coiled coil</keyword>
<dbReference type="InterPro" id="IPR011712">
    <property type="entry name" value="Sig_transdc_His_kin_sub3_dim/P"/>
</dbReference>
<evidence type="ECO:0000313" key="9">
    <source>
        <dbReference type="EMBL" id="OCS84735.1"/>
    </source>
</evidence>
<proteinExistence type="predicted"/>
<dbReference type="EC" id="2.7.13.3" evidence="2"/>
<organism evidence="9 10">
    <name type="scientific">Caryophanon tenue</name>
    <dbReference type="NCBI Taxonomy" id="33978"/>
    <lineage>
        <taxon>Bacteria</taxon>
        <taxon>Bacillati</taxon>
        <taxon>Bacillota</taxon>
        <taxon>Bacilli</taxon>
        <taxon>Bacillales</taxon>
        <taxon>Caryophanaceae</taxon>
        <taxon>Caryophanon</taxon>
    </lineage>
</organism>
<feature type="coiled-coil region" evidence="6">
    <location>
        <begin position="163"/>
        <end position="190"/>
    </location>
</feature>
<keyword evidence="3" id="KW-0808">Transferase</keyword>
<dbReference type="Pfam" id="PF07730">
    <property type="entry name" value="HisKA_3"/>
    <property type="match status" value="1"/>
</dbReference>
<evidence type="ECO:0000259" key="8">
    <source>
        <dbReference type="Pfam" id="PF07730"/>
    </source>
</evidence>
<dbReference type="Proteomes" id="UP000093199">
    <property type="component" value="Unassembled WGS sequence"/>
</dbReference>
<feature type="domain" description="Signal transduction histidine kinase subgroup 3 dimerisation and phosphoacceptor" evidence="8">
    <location>
        <begin position="185"/>
        <end position="251"/>
    </location>
</feature>
<keyword evidence="10" id="KW-1185">Reference proteome</keyword>
<evidence type="ECO:0000313" key="10">
    <source>
        <dbReference type="Proteomes" id="UP000093199"/>
    </source>
</evidence>
<evidence type="ECO:0000256" key="2">
    <source>
        <dbReference type="ARBA" id="ARBA00012438"/>
    </source>
</evidence>
<dbReference type="EMBL" id="MASJ01000023">
    <property type="protein sequence ID" value="OCS84735.1"/>
    <property type="molecule type" value="Genomic_DNA"/>
</dbReference>
<comment type="catalytic activity">
    <reaction evidence="1">
        <text>ATP + protein L-histidine = ADP + protein N-phospho-L-histidine.</text>
        <dbReference type="EC" id="2.7.13.3"/>
    </reaction>
</comment>
<dbReference type="Gene3D" id="1.20.5.1930">
    <property type="match status" value="1"/>
</dbReference>
<dbReference type="Gene3D" id="3.30.565.10">
    <property type="entry name" value="Histidine kinase-like ATPase, C-terminal domain"/>
    <property type="match status" value="1"/>
</dbReference>
<dbReference type="GO" id="GO:0016020">
    <property type="term" value="C:membrane"/>
    <property type="evidence" value="ECO:0007669"/>
    <property type="project" value="InterPro"/>
</dbReference>
<dbReference type="CDD" id="cd16917">
    <property type="entry name" value="HATPase_UhpB-NarQ-NarX-like"/>
    <property type="match status" value="1"/>
</dbReference>
<protein>
    <recommendedName>
        <fullName evidence="2">histidine kinase</fullName>
        <ecNumber evidence="2">2.7.13.3</ecNumber>
    </recommendedName>
</protein>
<dbReference type="PANTHER" id="PTHR24421:SF55">
    <property type="entry name" value="SENSOR HISTIDINE KINASE YDFH"/>
    <property type="match status" value="1"/>
</dbReference>
<dbReference type="InterPro" id="IPR050482">
    <property type="entry name" value="Sensor_HK_TwoCompSys"/>
</dbReference>
<dbReference type="AlphaFoldDB" id="A0A1C0YC67"/>
<sequence>MKRLTTNDDIRYDIQAARLPVSYLHILTLVVVIMLQLPTLISYMQASLLALFGMLFIALHWYYNRIGASFYFPVQAVLCMSCATLAANYTVLILMSFGLILMIQLFYETTNPKLYSLYVLCYFAVSTAILSLTHRGEHLLFLLMMLLLMLVLVYLVLAIFHQKDIENKRLEEANNRIAQLTRQTERQRMARDLHDSLIQRLIGANLKLDVVEVHLKKGNYDKAEHVVTVAKEQVEQSIHEARQVVEDLRQSLHSLPFEDRFIEEVEQLGFLLALPVTTSIMIDTALPPQVEEHVLAVVKEALTNTHRHAEATHVTITLLQQRTMYVLVIEDNGIGFYNEQDMTGHYGLLGMQERAAIINGALRIYSQNGVRIELQFPISEGE</sequence>
<dbReference type="InterPro" id="IPR036890">
    <property type="entry name" value="HATPase_C_sf"/>
</dbReference>
<feature type="domain" description="Histidine kinase/HSP90-like ATPase" evidence="7">
    <location>
        <begin position="291"/>
        <end position="378"/>
    </location>
</feature>